<dbReference type="CDD" id="cd03786">
    <property type="entry name" value="GTB_UDP-GlcNAc_2-Epimerase"/>
    <property type="match status" value="1"/>
</dbReference>
<reference evidence="2 3" key="1">
    <citation type="journal article" date="2016" name="Nat. Commun.">
        <title>Thousands of microbial genomes shed light on interconnected biogeochemical processes in an aquifer system.</title>
        <authorList>
            <person name="Anantharaman K."/>
            <person name="Brown C.T."/>
            <person name="Hug L.A."/>
            <person name="Sharon I."/>
            <person name="Castelle C.J."/>
            <person name="Probst A.J."/>
            <person name="Thomas B.C."/>
            <person name="Singh A."/>
            <person name="Wilkins M.J."/>
            <person name="Karaoz U."/>
            <person name="Brodie E.L."/>
            <person name="Williams K.H."/>
            <person name="Hubbard S.S."/>
            <person name="Banfield J.F."/>
        </authorList>
    </citation>
    <scope>NUCLEOTIDE SEQUENCE [LARGE SCALE GENOMIC DNA]</scope>
</reference>
<proteinExistence type="predicted"/>
<dbReference type="Gene3D" id="3.40.50.2000">
    <property type="entry name" value="Glycogen Phosphorylase B"/>
    <property type="match status" value="2"/>
</dbReference>
<gene>
    <name evidence="2" type="ORF">A2817_02075</name>
</gene>
<organism evidence="2 3">
    <name type="scientific">Candidatus Yanofskybacteria bacterium RIFCSPHIGHO2_01_FULL_39_8b</name>
    <dbReference type="NCBI Taxonomy" id="1802659"/>
    <lineage>
        <taxon>Bacteria</taxon>
        <taxon>Candidatus Yanofskyibacteriota</taxon>
    </lineage>
</organism>
<dbReference type="GO" id="GO:0006047">
    <property type="term" value="P:UDP-N-acetylglucosamine metabolic process"/>
    <property type="evidence" value="ECO:0007669"/>
    <property type="project" value="InterPro"/>
</dbReference>
<dbReference type="InterPro" id="IPR029767">
    <property type="entry name" value="WecB-like"/>
</dbReference>
<evidence type="ECO:0000313" key="3">
    <source>
        <dbReference type="Proteomes" id="UP000177594"/>
    </source>
</evidence>
<dbReference type="PANTHER" id="PTHR43174:SF3">
    <property type="entry name" value="UDP-N-ACETYLGLUCOSAMINE 2-EPIMERASE"/>
    <property type="match status" value="1"/>
</dbReference>
<dbReference type="Proteomes" id="UP000177594">
    <property type="component" value="Unassembled WGS sequence"/>
</dbReference>
<protein>
    <submittedName>
        <fullName evidence="2">UDP-N-acetyl-D-glucosamine 2-epimerase, UDP-hydrolysing</fullName>
    </submittedName>
</protein>
<dbReference type="NCBIfam" id="TIGR03568">
    <property type="entry name" value="NeuC_NnaA"/>
    <property type="match status" value="1"/>
</dbReference>
<evidence type="ECO:0000259" key="1">
    <source>
        <dbReference type="Pfam" id="PF02350"/>
    </source>
</evidence>
<dbReference type="GO" id="GO:0004553">
    <property type="term" value="F:hydrolase activity, hydrolyzing O-glycosyl compounds"/>
    <property type="evidence" value="ECO:0007669"/>
    <property type="project" value="InterPro"/>
</dbReference>
<feature type="domain" description="UDP-N-acetylglucosamine 2-epimerase" evidence="1">
    <location>
        <begin position="25"/>
        <end position="369"/>
    </location>
</feature>
<dbReference type="InterPro" id="IPR020004">
    <property type="entry name" value="UDP-GlcNAc_Epase"/>
</dbReference>
<dbReference type="InterPro" id="IPR003331">
    <property type="entry name" value="UDP_GlcNAc_Epimerase_2_dom"/>
</dbReference>
<comment type="caution">
    <text evidence="2">The sequence shown here is derived from an EMBL/GenBank/DDBJ whole genome shotgun (WGS) entry which is preliminary data.</text>
</comment>
<dbReference type="PANTHER" id="PTHR43174">
    <property type="entry name" value="UDP-N-ACETYLGLUCOSAMINE 2-EPIMERASE"/>
    <property type="match status" value="1"/>
</dbReference>
<sequence length="382" mass="42533">MDKRKICFVITSSIHYSRSKLILSELKNRDNVELQIIVGASAILPNYGDILELMERDGFSYNEKITMTLEGGNPVAMAKTTGIGIIEFTTVFDNLKPDVVIVRGDRYEVLSAAIAAAYLNIPVAHIEGGDVTGTIDESVRHAVTKLAHIHFPTNDLARQRIIRMGEPADYIFNFGSPELEFVAKNSYEVSNELINKIGVGDAVDITKPYLMVMQHSVTSEIGYNRENIEKTLDAIHELGIPAIWFWPNVDAGTDEISKGIRVFREHQQPKNIRFIKSLPPEEFVGLLKNAACLVGNSSAGIKEASFLGTPVVNIGTRQNGRMKAENVIDVSYGKEEIKQAVNKQLDHGRYPTSNIYYQPDTAKKIVDTLSTIKLYVQKSFKD</sequence>
<name>A0A1F8EG43_9BACT</name>
<dbReference type="AlphaFoldDB" id="A0A1F8EG43"/>
<accession>A0A1F8EG43</accession>
<dbReference type="EMBL" id="MGIZ01000009">
    <property type="protein sequence ID" value="OGM99810.1"/>
    <property type="molecule type" value="Genomic_DNA"/>
</dbReference>
<dbReference type="SUPFAM" id="SSF53756">
    <property type="entry name" value="UDP-Glycosyltransferase/glycogen phosphorylase"/>
    <property type="match status" value="1"/>
</dbReference>
<dbReference type="Pfam" id="PF02350">
    <property type="entry name" value="Epimerase_2"/>
    <property type="match status" value="1"/>
</dbReference>
<evidence type="ECO:0000313" key="2">
    <source>
        <dbReference type="EMBL" id="OGM99810.1"/>
    </source>
</evidence>